<protein>
    <submittedName>
        <fullName evidence="2">Uncharacterized protein</fullName>
    </submittedName>
</protein>
<reference evidence="2" key="1">
    <citation type="submission" date="2018-02" db="EMBL/GenBank/DDBJ databases">
        <title>Rhizophora mucronata_Transcriptome.</title>
        <authorList>
            <person name="Meera S.P."/>
            <person name="Sreeshan A."/>
            <person name="Augustine A."/>
        </authorList>
    </citation>
    <scope>NUCLEOTIDE SEQUENCE</scope>
    <source>
        <tissue evidence="2">Leaf</tissue>
    </source>
</reference>
<organism evidence="2">
    <name type="scientific">Rhizophora mucronata</name>
    <name type="common">Asiatic mangrove</name>
    <dbReference type="NCBI Taxonomy" id="61149"/>
    <lineage>
        <taxon>Eukaryota</taxon>
        <taxon>Viridiplantae</taxon>
        <taxon>Streptophyta</taxon>
        <taxon>Embryophyta</taxon>
        <taxon>Tracheophyta</taxon>
        <taxon>Spermatophyta</taxon>
        <taxon>Magnoliopsida</taxon>
        <taxon>eudicotyledons</taxon>
        <taxon>Gunneridae</taxon>
        <taxon>Pentapetalae</taxon>
        <taxon>rosids</taxon>
        <taxon>fabids</taxon>
        <taxon>Malpighiales</taxon>
        <taxon>Rhizophoraceae</taxon>
        <taxon>Rhizophora</taxon>
    </lineage>
</organism>
<keyword evidence="1" id="KW-0812">Transmembrane</keyword>
<proteinExistence type="predicted"/>
<accession>A0A2P2N8T6</accession>
<dbReference type="AlphaFoldDB" id="A0A2P2N8T6"/>
<name>A0A2P2N8T6_RHIMU</name>
<evidence type="ECO:0000256" key="1">
    <source>
        <dbReference type="SAM" id="Phobius"/>
    </source>
</evidence>
<keyword evidence="1" id="KW-1133">Transmembrane helix</keyword>
<dbReference type="EMBL" id="GGEC01058376">
    <property type="protein sequence ID" value="MBX38860.1"/>
    <property type="molecule type" value="Transcribed_RNA"/>
</dbReference>
<feature type="transmembrane region" description="Helical" evidence="1">
    <location>
        <begin position="6"/>
        <end position="26"/>
    </location>
</feature>
<sequence length="31" mass="3504">MAETVVQQLFSLSFFIAAYFCVKVLLSIFGM</sequence>
<keyword evidence="1" id="KW-0472">Membrane</keyword>
<evidence type="ECO:0000313" key="2">
    <source>
        <dbReference type="EMBL" id="MBX38860.1"/>
    </source>
</evidence>